<keyword evidence="4" id="KW-0816">Tricarboxylic acid cycle</keyword>
<dbReference type="InterPro" id="IPR018136">
    <property type="entry name" value="Aconitase_4Fe-4S_BS"/>
</dbReference>
<dbReference type="NCBIfam" id="TIGR01341">
    <property type="entry name" value="aconitase_1"/>
    <property type="match status" value="1"/>
</dbReference>
<evidence type="ECO:0000256" key="9">
    <source>
        <dbReference type="ARBA" id="ARBA00023501"/>
    </source>
</evidence>
<dbReference type="GO" id="GO:0003994">
    <property type="term" value="F:aconitate hydratase activity"/>
    <property type="evidence" value="ECO:0007669"/>
    <property type="project" value="UniProtKB-EC"/>
</dbReference>
<evidence type="ECO:0000259" key="12">
    <source>
        <dbReference type="Pfam" id="PF00694"/>
    </source>
</evidence>
<comment type="catalytic activity">
    <reaction evidence="9 10">
        <text>citrate = D-threo-isocitrate</text>
        <dbReference type="Rhea" id="RHEA:10336"/>
        <dbReference type="ChEBI" id="CHEBI:15562"/>
        <dbReference type="ChEBI" id="CHEBI:16947"/>
        <dbReference type="EC" id="4.2.1.3"/>
    </reaction>
</comment>
<evidence type="ECO:0000259" key="11">
    <source>
        <dbReference type="Pfam" id="PF00330"/>
    </source>
</evidence>
<dbReference type="SUPFAM" id="SSF53732">
    <property type="entry name" value="Aconitase iron-sulfur domain"/>
    <property type="match status" value="1"/>
</dbReference>
<evidence type="ECO:0000313" key="14">
    <source>
        <dbReference type="Proteomes" id="UP000612362"/>
    </source>
</evidence>
<organism evidence="13 14">
    <name type="scientific">Ktedonospora formicarum</name>
    <dbReference type="NCBI Taxonomy" id="2778364"/>
    <lineage>
        <taxon>Bacteria</taxon>
        <taxon>Bacillati</taxon>
        <taxon>Chloroflexota</taxon>
        <taxon>Ktedonobacteria</taxon>
        <taxon>Ktedonobacterales</taxon>
        <taxon>Ktedonobacteraceae</taxon>
        <taxon>Ktedonospora</taxon>
    </lineage>
</organism>
<comment type="cofactor">
    <cofactor evidence="1">
        <name>[4Fe-4S] cluster</name>
        <dbReference type="ChEBI" id="CHEBI:49883"/>
    </cofactor>
</comment>
<dbReference type="InterPro" id="IPR044137">
    <property type="entry name" value="AcnA_IRP_Swivel"/>
</dbReference>
<dbReference type="NCBIfam" id="NF006757">
    <property type="entry name" value="PRK09277.1"/>
    <property type="match status" value="1"/>
</dbReference>
<proteinExistence type="inferred from homology"/>
<dbReference type="Gene3D" id="6.10.190.10">
    <property type="match status" value="1"/>
</dbReference>
<evidence type="ECO:0000256" key="3">
    <source>
        <dbReference type="ARBA" id="ARBA00007185"/>
    </source>
</evidence>
<comment type="function">
    <text evidence="10">Catalyzes the isomerization of citrate to isocitrate via cis-aconitate.</text>
</comment>
<dbReference type="PRINTS" id="PR00415">
    <property type="entry name" value="ACONITASE"/>
</dbReference>
<dbReference type="PANTHER" id="PTHR11670">
    <property type="entry name" value="ACONITASE/IRON-RESPONSIVE ELEMENT FAMILY MEMBER"/>
    <property type="match status" value="1"/>
</dbReference>
<feature type="domain" description="Aconitase/3-isopropylmalate dehydratase large subunit alpha/beta/alpha" evidence="11">
    <location>
        <begin position="80"/>
        <end position="613"/>
    </location>
</feature>
<comment type="similarity">
    <text evidence="3 10">Belongs to the aconitase/IPM isomerase family.</text>
</comment>
<dbReference type="InterPro" id="IPR015931">
    <property type="entry name" value="Acnase/IPM_dHydase_lsu_aba_1/3"/>
</dbReference>
<dbReference type="FunFam" id="3.20.19.10:FF:000001">
    <property type="entry name" value="Aconitate hydratase"/>
    <property type="match status" value="1"/>
</dbReference>
<dbReference type="CDD" id="cd01580">
    <property type="entry name" value="AcnA_IRP_Swivel"/>
    <property type="match status" value="1"/>
</dbReference>
<dbReference type="Pfam" id="PF00694">
    <property type="entry name" value="Aconitase_C"/>
    <property type="match status" value="1"/>
</dbReference>
<keyword evidence="5" id="KW-0479">Metal-binding</keyword>
<dbReference type="InterPro" id="IPR000573">
    <property type="entry name" value="AconitaseA/IPMdHydase_ssu_swvl"/>
</dbReference>
<dbReference type="Gene3D" id="3.30.499.10">
    <property type="entry name" value="Aconitase, domain 3"/>
    <property type="match status" value="2"/>
</dbReference>
<dbReference type="InterPro" id="IPR006249">
    <property type="entry name" value="Aconitase/IRP2"/>
</dbReference>
<keyword evidence="7 10" id="KW-0411">Iron-sulfur</keyword>
<evidence type="ECO:0000256" key="4">
    <source>
        <dbReference type="ARBA" id="ARBA00022532"/>
    </source>
</evidence>
<dbReference type="InterPro" id="IPR015928">
    <property type="entry name" value="Aconitase/3IPM_dehydase_swvl"/>
</dbReference>
<feature type="domain" description="Aconitase A/isopropylmalate dehydratase small subunit swivel" evidence="12">
    <location>
        <begin position="743"/>
        <end position="869"/>
    </location>
</feature>
<dbReference type="Gene3D" id="3.20.19.10">
    <property type="entry name" value="Aconitase, domain 4"/>
    <property type="match status" value="1"/>
</dbReference>
<dbReference type="CDD" id="cd01586">
    <property type="entry name" value="AcnA_IRP"/>
    <property type="match status" value="1"/>
</dbReference>
<evidence type="ECO:0000313" key="13">
    <source>
        <dbReference type="EMBL" id="GHO43220.1"/>
    </source>
</evidence>
<keyword evidence="14" id="KW-1185">Reference proteome</keyword>
<gene>
    <name evidence="13" type="primary">citB</name>
    <name evidence="13" type="ORF">KSX_13830</name>
</gene>
<dbReference type="UniPathway" id="UPA00223">
    <property type="reaction ID" value="UER00718"/>
</dbReference>
<reference evidence="13" key="1">
    <citation type="submission" date="2020-10" db="EMBL/GenBank/DDBJ databases">
        <title>Taxonomic study of unclassified bacteria belonging to the class Ktedonobacteria.</title>
        <authorList>
            <person name="Yabe S."/>
            <person name="Wang C.M."/>
            <person name="Zheng Y."/>
            <person name="Sakai Y."/>
            <person name="Cavaletti L."/>
            <person name="Monciardini P."/>
            <person name="Donadio S."/>
        </authorList>
    </citation>
    <scope>NUCLEOTIDE SEQUENCE</scope>
    <source>
        <strain evidence="13">SOSP1-1</strain>
    </source>
</reference>
<name>A0A8J3MSD2_9CHLR</name>
<dbReference type="GO" id="GO:0019679">
    <property type="term" value="P:propionate metabolic process, methylcitrate cycle"/>
    <property type="evidence" value="ECO:0007669"/>
    <property type="project" value="UniProtKB-ARBA"/>
</dbReference>
<comment type="pathway">
    <text evidence="2">Carbohydrate metabolism; tricarboxylic acid cycle; isocitrate from oxaloacetate: step 2/2.</text>
</comment>
<sequence length="945" mass="103315">MFMTAYKDVFHARTSLEGTSEAVEYFRLSALEQYGIANLDHLPFTVRIILENMLRHADNNLIKQEDVLSLARWTPRQAATSEAEYPFLPARVLLQDFTGVPAVADLAAMRSAVARLQGDPEKINPLVPADLVIDHSVQVDAFGTQFAFTQNVEREYERNGERYALLRWAQQAFSNFRVVPPGTGIVHQVNLEYLASVVMTKDDNGTKVAYPDTLVGTDSHTTMINGLGVLGWGVGGIEAEAVLLGQPLYLLTPEVIGMRLTGALPEGATATDLVLTVTQMLRKRGVVGKFVEFTGPGLSYLGLADRATISNMSPEFGATSTIFPVDAETLRYMRVTGRDPKLVDLVERYTKAQGLFRTDKTPEPQFDDLLELDLSTIEPSLAGPRRPQDRVSMKALGTAFREAYADRFKAAATNVTTENANIRLGNEGGIATPDAVEAQEDAEQTLAHANGNGHSVLEGKDILLNLDGQQTHLRHGSVAIAAITSCTNTSNPSVMIAAGLLAKRAVEKGLKVNPAVKTSLAPGSRAVIDYLRNADLLTSLEQLRFNLVGFGCTTCIGNSGPLPEPVAEAVQENDLVVTAVLSGNRNFEGRIHPQVRASFLASPPLVVAYALAGTVDIDLVNEPVGINDKGEKVFLRDIWPSQEEISQLVTKSVTPEVFAENYGRVFEGDEHWQALSNSTGTLFEWDPESTYVREPPFFEGMSGDPAPIQDIRNARVLAVLDDSITTDHISPAGSFAPQSPAGQYLLEHGVQRRDFNTYGARRGNHEVMMRGTFGNIRLRNHLANGKEGYYTSHQPDSTEMTIYDASMRYQQEGTPLLIIAGKEYGSGSSRDWAAKGPLLLGVRAAIAESFERIHRSNLVGMGILPLQFRPGESKESLGLTGHETYDILGIEQELKPRQTVTVKVTREDGSTFTFETIARLDSPIDVTYYKNGGILLTVLRRLIQA</sequence>
<dbReference type="Pfam" id="PF00330">
    <property type="entry name" value="Aconitase"/>
    <property type="match status" value="1"/>
</dbReference>
<accession>A0A8J3MSD2</accession>
<dbReference type="GO" id="GO:0006099">
    <property type="term" value="P:tricarboxylic acid cycle"/>
    <property type="evidence" value="ECO:0007669"/>
    <property type="project" value="UniProtKB-UniPathway"/>
</dbReference>
<dbReference type="FunFam" id="3.30.499.10:FF:000002">
    <property type="entry name" value="Aconitate hydratase"/>
    <property type="match status" value="1"/>
</dbReference>
<dbReference type="GO" id="GO:0051539">
    <property type="term" value="F:4 iron, 4 sulfur cluster binding"/>
    <property type="evidence" value="ECO:0007669"/>
    <property type="project" value="UniProtKB-KW"/>
</dbReference>
<keyword evidence="6 10" id="KW-0408">Iron</keyword>
<evidence type="ECO:0000256" key="1">
    <source>
        <dbReference type="ARBA" id="ARBA00001966"/>
    </source>
</evidence>
<dbReference type="EMBL" id="BNJF01000001">
    <property type="protein sequence ID" value="GHO43220.1"/>
    <property type="molecule type" value="Genomic_DNA"/>
</dbReference>
<dbReference type="GO" id="GO:0046872">
    <property type="term" value="F:metal ion binding"/>
    <property type="evidence" value="ECO:0007669"/>
    <property type="project" value="UniProtKB-KW"/>
</dbReference>
<evidence type="ECO:0000256" key="6">
    <source>
        <dbReference type="ARBA" id="ARBA00023004"/>
    </source>
</evidence>
<dbReference type="SUPFAM" id="SSF52016">
    <property type="entry name" value="LeuD/IlvD-like"/>
    <property type="match status" value="1"/>
</dbReference>
<keyword evidence="8 10" id="KW-0456">Lyase</keyword>
<dbReference type="EC" id="4.2.1.3" evidence="10"/>
<protein>
    <recommendedName>
        <fullName evidence="10">Aconitate hydratase</fullName>
        <shortName evidence="10">Aconitase</shortName>
        <ecNumber evidence="10">4.2.1.3</ecNumber>
    </recommendedName>
</protein>
<evidence type="ECO:0000256" key="8">
    <source>
        <dbReference type="ARBA" id="ARBA00023239"/>
    </source>
</evidence>
<evidence type="ECO:0000256" key="2">
    <source>
        <dbReference type="ARBA" id="ARBA00004717"/>
    </source>
</evidence>
<evidence type="ECO:0000256" key="7">
    <source>
        <dbReference type="ARBA" id="ARBA00023014"/>
    </source>
</evidence>
<dbReference type="PROSITE" id="PS00450">
    <property type="entry name" value="ACONITASE_1"/>
    <property type="match status" value="1"/>
</dbReference>
<dbReference type="AlphaFoldDB" id="A0A8J3MSD2"/>
<dbReference type="InterPro" id="IPR036008">
    <property type="entry name" value="Aconitase_4Fe-4S_dom"/>
</dbReference>
<evidence type="ECO:0000256" key="10">
    <source>
        <dbReference type="RuleBase" id="RU361275"/>
    </source>
</evidence>
<evidence type="ECO:0000256" key="5">
    <source>
        <dbReference type="ARBA" id="ARBA00022723"/>
    </source>
</evidence>
<comment type="caution">
    <text evidence="13">The sequence shown here is derived from an EMBL/GenBank/DDBJ whole genome shotgun (WGS) entry which is preliminary data.</text>
</comment>
<dbReference type="NCBIfam" id="NF009520">
    <property type="entry name" value="PRK12881.1"/>
    <property type="match status" value="1"/>
</dbReference>
<keyword evidence="10" id="KW-0004">4Fe-4S</keyword>
<dbReference type="InterPro" id="IPR001030">
    <property type="entry name" value="Acoase/IPM_deHydtase_lsu_aba"/>
</dbReference>
<dbReference type="Proteomes" id="UP000612362">
    <property type="component" value="Unassembled WGS sequence"/>
</dbReference>